<keyword evidence="2" id="KW-1185">Reference proteome</keyword>
<dbReference type="AlphaFoldDB" id="A0A1G9YNA9"/>
<accession>A0A1G9YNA9</accession>
<organism evidence="1 2">
    <name type="scientific">Siphonobacter aquaeclarae</name>
    <dbReference type="NCBI Taxonomy" id="563176"/>
    <lineage>
        <taxon>Bacteria</taxon>
        <taxon>Pseudomonadati</taxon>
        <taxon>Bacteroidota</taxon>
        <taxon>Cytophagia</taxon>
        <taxon>Cytophagales</taxon>
        <taxon>Cytophagaceae</taxon>
        <taxon>Siphonobacter</taxon>
    </lineage>
</organism>
<sequence length="64" mass="7692">MKKGIADHQHNYQEGQVVYALEHPEIALIIRRYIDRIYYCQFQKDPVQKDVVYFGNELFSLDDE</sequence>
<dbReference type="STRING" id="563176.SAMN04488090_4985"/>
<proteinExistence type="predicted"/>
<gene>
    <name evidence="1" type="ORF">SAMN04488090_4985</name>
</gene>
<evidence type="ECO:0000313" key="2">
    <source>
        <dbReference type="Proteomes" id="UP000198901"/>
    </source>
</evidence>
<reference evidence="1 2" key="1">
    <citation type="submission" date="2016-10" db="EMBL/GenBank/DDBJ databases">
        <authorList>
            <person name="de Groot N.N."/>
        </authorList>
    </citation>
    <scope>NUCLEOTIDE SEQUENCE [LARGE SCALE GENOMIC DNA]</scope>
    <source>
        <strain evidence="1 2">DSM 21668</strain>
    </source>
</reference>
<dbReference type="EMBL" id="FNGS01000014">
    <property type="protein sequence ID" value="SDN10065.1"/>
    <property type="molecule type" value="Genomic_DNA"/>
</dbReference>
<protein>
    <submittedName>
        <fullName evidence="1">Uncharacterized protein</fullName>
    </submittedName>
</protein>
<dbReference type="Proteomes" id="UP000198901">
    <property type="component" value="Unassembled WGS sequence"/>
</dbReference>
<evidence type="ECO:0000313" key="1">
    <source>
        <dbReference type="EMBL" id="SDN10065.1"/>
    </source>
</evidence>
<name>A0A1G9YNA9_9BACT</name>